<keyword evidence="5" id="KW-1185">Reference proteome</keyword>
<evidence type="ECO:0000256" key="2">
    <source>
        <dbReference type="ARBA" id="ARBA00022840"/>
    </source>
</evidence>
<evidence type="ECO:0000313" key="4">
    <source>
        <dbReference type="EnsemblPlants" id="QL03p007515:mrna"/>
    </source>
</evidence>
<protein>
    <recommendedName>
        <fullName evidence="3">Protein kinase domain-containing protein</fullName>
    </recommendedName>
</protein>
<dbReference type="GO" id="GO:0004674">
    <property type="term" value="F:protein serine/threonine kinase activity"/>
    <property type="evidence" value="ECO:0007669"/>
    <property type="project" value="TreeGrafter"/>
</dbReference>
<dbReference type="EnsemblPlants" id="QL03p007515:mrna">
    <property type="protein sequence ID" value="QL03p007515:mrna"/>
    <property type="gene ID" value="QL03p007515"/>
</dbReference>
<dbReference type="PROSITE" id="PS50011">
    <property type="entry name" value="PROTEIN_KINASE_DOM"/>
    <property type="match status" value="1"/>
</dbReference>
<accession>A0A7N2L3N3</accession>
<reference evidence="4 5" key="1">
    <citation type="journal article" date="2016" name="G3 (Bethesda)">
        <title>First Draft Assembly and Annotation of the Genome of a California Endemic Oak Quercus lobata Nee (Fagaceae).</title>
        <authorList>
            <person name="Sork V.L."/>
            <person name="Fitz-Gibbon S.T."/>
            <person name="Puiu D."/>
            <person name="Crepeau M."/>
            <person name="Gugger P.F."/>
            <person name="Sherman R."/>
            <person name="Stevens K."/>
            <person name="Langley C.H."/>
            <person name="Pellegrini M."/>
            <person name="Salzberg S.L."/>
        </authorList>
    </citation>
    <scope>NUCLEOTIDE SEQUENCE [LARGE SCALE GENOMIC DNA]</scope>
    <source>
        <strain evidence="4 5">cv. SW786</strain>
    </source>
</reference>
<name>A0A7N2L3N3_QUELO</name>
<evidence type="ECO:0000313" key="5">
    <source>
        <dbReference type="Proteomes" id="UP000594261"/>
    </source>
</evidence>
<sequence>MYAILLMHDMPKNINLAAFQDVVFEFYKGYPEGHLISVKKFRDEKNFVSKDIAVEGILQQCSKALWLLLGALETKNPTLVYEFAGHSILSNRIYVTHRDHFKPIPWKFQIRIARDMAKAMVNVEDAICSRIGYAAPENVVTGYLTEKADVCSFGLFLFELLAGRRFGISCCNDEALQPD</sequence>
<dbReference type="Gramene" id="QL03p007515:mrna">
    <property type="protein sequence ID" value="QL03p007515:mrna"/>
    <property type="gene ID" value="QL03p007515"/>
</dbReference>
<dbReference type="GO" id="GO:0007166">
    <property type="term" value="P:cell surface receptor signaling pathway"/>
    <property type="evidence" value="ECO:0007669"/>
    <property type="project" value="InterPro"/>
</dbReference>
<dbReference type="InterPro" id="IPR000719">
    <property type="entry name" value="Prot_kinase_dom"/>
</dbReference>
<dbReference type="InParanoid" id="A0A7N2L3N3"/>
<keyword evidence="1" id="KW-0547">Nucleotide-binding</keyword>
<reference evidence="4" key="2">
    <citation type="submission" date="2021-01" db="UniProtKB">
        <authorList>
            <consortium name="EnsemblPlants"/>
        </authorList>
    </citation>
    <scope>IDENTIFICATION</scope>
</reference>
<dbReference type="InterPro" id="IPR011009">
    <property type="entry name" value="Kinase-like_dom_sf"/>
</dbReference>
<dbReference type="EMBL" id="LRBV02000003">
    <property type="status" value="NOT_ANNOTATED_CDS"/>
    <property type="molecule type" value="Genomic_DNA"/>
</dbReference>
<proteinExistence type="predicted"/>
<keyword evidence="2" id="KW-0067">ATP-binding</keyword>
<dbReference type="Proteomes" id="UP000594261">
    <property type="component" value="Chromosome 3"/>
</dbReference>
<dbReference type="PANTHER" id="PTHR27005">
    <property type="entry name" value="WALL-ASSOCIATED RECEPTOR KINASE-LIKE 21"/>
    <property type="match status" value="1"/>
</dbReference>
<dbReference type="GO" id="GO:0005886">
    <property type="term" value="C:plasma membrane"/>
    <property type="evidence" value="ECO:0007669"/>
    <property type="project" value="TreeGrafter"/>
</dbReference>
<dbReference type="Gene3D" id="1.10.510.10">
    <property type="entry name" value="Transferase(Phosphotransferase) domain 1"/>
    <property type="match status" value="1"/>
</dbReference>
<feature type="domain" description="Protein kinase" evidence="3">
    <location>
        <begin position="1"/>
        <end position="179"/>
    </location>
</feature>
<dbReference type="InterPro" id="IPR045274">
    <property type="entry name" value="WAK-like"/>
</dbReference>
<dbReference type="AlphaFoldDB" id="A0A7N2L3N3"/>
<dbReference type="PANTHER" id="PTHR27005:SF466">
    <property type="entry name" value="NON-FUNCTIONAL PSEUDOKINASE ZED1-LIKE"/>
    <property type="match status" value="1"/>
</dbReference>
<organism evidence="4 5">
    <name type="scientific">Quercus lobata</name>
    <name type="common">Valley oak</name>
    <dbReference type="NCBI Taxonomy" id="97700"/>
    <lineage>
        <taxon>Eukaryota</taxon>
        <taxon>Viridiplantae</taxon>
        <taxon>Streptophyta</taxon>
        <taxon>Embryophyta</taxon>
        <taxon>Tracheophyta</taxon>
        <taxon>Spermatophyta</taxon>
        <taxon>Magnoliopsida</taxon>
        <taxon>eudicotyledons</taxon>
        <taxon>Gunneridae</taxon>
        <taxon>Pentapetalae</taxon>
        <taxon>rosids</taxon>
        <taxon>fabids</taxon>
        <taxon>Fagales</taxon>
        <taxon>Fagaceae</taxon>
        <taxon>Quercus</taxon>
    </lineage>
</organism>
<evidence type="ECO:0000256" key="1">
    <source>
        <dbReference type="ARBA" id="ARBA00022741"/>
    </source>
</evidence>
<evidence type="ECO:0000259" key="3">
    <source>
        <dbReference type="PROSITE" id="PS50011"/>
    </source>
</evidence>
<dbReference type="GO" id="GO:0005524">
    <property type="term" value="F:ATP binding"/>
    <property type="evidence" value="ECO:0007669"/>
    <property type="project" value="UniProtKB-KW"/>
</dbReference>
<dbReference type="SUPFAM" id="SSF56112">
    <property type="entry name" value="Protein kinase-like (PK-like)"/>
    <property type="match status" value="1"/>
</dbReference>